<sequence>MFSRLLLSNMITTCKPVCAAGAW</sequence>
<evidence type="ECO:0000313" key="1">
    <source>
        <dbReference type="EMBL" id="JAH19025.1"/>
    </source>
</evidence>
<reference evidence="1" key="2">
    <citation type="journal article" date="2015" name="Fish Shellfish Immunol.">
        <title>Early steps in the European eel (Anguilla anguilla)-Vibrio vulnificus interaction in the gills: Role of the RtxA13 toxin.</title>
        <authorList>
            <person name="Callol A."/>
            <person name="Pajuelo D."/>
            <person name="Ebbesson L."/>
            <person name="Teles M."/>
            <person name="MacKenzie S."/>
            <person name="Amaro C."/>
        </authorList>
    </citation>
    <scope>NUCLEOTIDE SEQUENCE</scope>
</reference>
<name>A0A0E9QRY7_ANGAN</name>
<accession>A0A0E9QRY7</accession>
<proteinExistence type="predicted"/>
<protein>
    <submittedName>
        <fullName evidence="1">Uncharacterized protein</fullName>
    </submittedName>
</protein>
<reference evidence="1" key="1">
    <citation type="submission" date="2014-11" db="EMBL/GenBank/DDBJ databases">
        <authorList>
            <person name="Amaro Gonzalez C."/>
        </authorList>
    </citation>
    <scope>NUCLEOTIDE SEQUENCE</scope>
</reference>
<dbReference type="AlphaFoldDB" id="A0A0E9QRY7"/>
<dbReference type="EMBL" id="GBXM01089552">
    <property type="protein sequence ID" value="JAH19025.1"/>
    <property type="molecule type" value="Transcribed_RNA"/>
</dbReference>
<organism evidence="1">
    <name type="scientific">Anguilla anguilla</name>
    <name type="common">European freshwater eel</name>
    <name type="synonym">Muraena anguilla</name>
    <dbReference type="NCBI Taxonomy" id="7936"/>
    <lineage>
        <taxon>Eukaryota</taxon>
        <taxon>Metazoa</taxon>
        <taxon>Chordata</taxon>
        <taxon>Craniata</taxon>
        <taxon>Vertebrata</taxon>
        <taxon>Euteleostomi</taxon>
        <taxon>Actinopterygii</taxon>
        <taxon>Neopterygii</taxon>
        <taxon>Teleostei</taxon>
        <taxon>Anguilliformes</taxon>
        <taxon>Anguillidae</taxon>
        <taxon>Anguilla</taxon>
    </lineage>
</organism>